<feature type="non-terminal residue" evidence="1">
    <location>
        <position position="168"/>
    </location>
</feature>
<reference evidence="1" key="1">
    <citation type="submission" date="2021-06" db="EMBL/GenBank/DDBJ databases">
        <authorList>
            <person name="Kallberg Y."/>
            <person name="Tangrot J."/>
            <person name="Rosling A."/>
        </authorList>
    </citation>
    <scope>NUCLEOTIDE SEQUENCE</scope>
    <source>
        <strain evidence="1">28 12/20/2015</strain>
    </source>
</reference>
<organism evidence="1 2">
    <name type="scientific">Cetraspora pellucida</name>
    <dbReference type="NCBI Taxonomy" id="1433469"/>
    <lineage>
        <taxon>Eukaryota</taxon>
        <taxon>Fungi</taxon>
        <taxon>Fungi incertae sedis</taxon>
        <taxon>Mucoromycota</taxon>
        <taxon>Glomeromycotina</taxon>
        <taxon>Glomeromycetes</taxon>
        <taxon>Diversisporales</taxon>
        <taxon>Gigasporaceae</taxon>
        <taxon>Cetraspora</taxon>
    </lineage>
</organism>
<dbReference type="Proteomes" id="UP000789366">
    <property type="component" value="Unassembled WGS sequence"/>
</dbReference>
<keyword evidence="2" id="KW-1185">Reference proteome</keyword>
<accession>A0ACA9PH03</accession>
<evidence type="ECO:0000313" key="2">
    <source>
        <dbReference type="Proteomes" id="UP000789366"/>
    </source>
</evidence>
<evidence type="ECO:0000313" key="1">
    <source>
        <dbReference type="EMBL" id="CAG8708405.1"/>
    </source>
</evidence>
<protein>
    <submittedName>
        <fullName evidence="1">6078_t:CDS:1</fullName>
    </submittedName>
</protein>
<dbReference type="EMBL" id="CAJVPW010025354">
    <property type="protein sequence ID" value="CAG8708405.1"/>
    <property type="molecule type" value="Genomic_DNA"/>
</dbReference>
<sequence length="168" mass="18655">MTTLQGLFGGAIVADIPPRFRDISEFRQVEDNQEVFADVGSDQSIVIEILQYVNEPSNEDAVRYHFKSLAYDNDAEDFNNILQITELATSDVPHLPTDTPKYLLIGQQQITKFNESDPSSRNLVTIFMALFRFPNITTDIVVTSNIPIAIGATSSSRLVSREGNANEG</sequence>
<comment type="caution">
    <text evidence="1">The sequence shown here is derived from an EMBL/GenBank/DDBJ whole genome shotgun (WGS) entry which is preliminary data.</text>
</comment>
<proteinExistence type="predicted"/>
<gene>
    <name evidence="1" type="ORF">SPELUC_LOCUS11666</name>
</gene>
<name>A0ACA9PH03_9GLOM</name>